<dbReference type="eggNOG" id="KOG1304">
    <property type="taxonomic scope" value="Eukaryota"/>
</dbReference>
<dbReference type="FunCoup" id="D8QI79">
    <property type="interactions" value="66"/>
</dbReference>
<dbReference type="GO" id="GO:0005290">
    <property type="term" value="F:L-histidine transmembrane transporter activity"/>
    <property type="evidence" value="ECO:0007669"/>
    <property type="project" value="EnsemblFungi"/>
</dbReference>
<feature type="transmembrane region" description="Helical" evidence="7">
    <location>
        <begin position="600"/>
        <end position="617"/>
    </location>
</feature>
<evidence type="ECO:0000256" key="1">
    <source>
        <dbReference type="ARBA" id="ARBA00004141"/>
    </source>
</evidence>
<evidence type="ECO:0000256" key="6">
    <source>
        <dbReference type="SAM" id="MobiDB-lite"/>
    </source>
</evidence>
<comment type="similarity">
    <text evidence="2">Belongs to the amino acid/polyamine transporter 2 family.</text>
</comment>
<dbReference type="GO" id="GO:0015824">
    <property type="term" value="P:proline transport"/>
    <property type="evidence" value="ECO:0007669"/>
    <property type="project" value="EnsemblFungi"/>
</dbReference>
<dbReference type="Pfam" id="PF01490">
    <property type="entry name" value="Aa_trans"/>
    <property type="match status" value="1"/>
</dbReference>
<feature type="transmembrane region" description="Helical" evidence="7">
    <location>
        <begin position="369"/>
        <end position="391"/>
    </location>
</feature>
<accession>D8QI79</accession>
<sequence length="693" mass="75550">MSSPSKPLNIGSPGRRSDQQTPVGTPNMRVLREQYGGTPPLPNVPPRTGSISASPANRPINLLPPSDSQGGSRRGSQVVGGISAGARSFGDRSTGSGTSTPSGHVPEIEDLPVEEKAKVLRRHLVSREERLRGADSEAPSGSATPTLKKPSHSSLRSSGQDTSSDHHQEESDAFPISYETPGADITHSIYKWHHKAARPRERAISFTGPSTSNTVDPTFEHIHEPGGFRRNFLKLKASEQGVDHPTFVNNFIDFLFIFGHFAGEDLEEEEEVKSEDEDVEQQFTVPVDGHVPSTGFDADENTPLLLKAFIGTGILFLGRGFYNGGLLFSAGLFVAIAMVSLYTFLLLVHTKYEVSGSFGDIGGKLYGNWMRYLILGSIVISQLGFVSAYIIFVAQNLQAFVMGVTKCATHLPMAATIGIQVLVFLPLVLIRDLAKLSTTALVADAFILFGLIYIFGTEISIVAERGVAQVQAFNYNSFSLFVGTAVFSFEGIGLVIPITDAMKEPRKFPKAITGVMFFLTVLFGGAGALGYLTFGSEIQTNVLVNFDTSSKIVQTVQFLYAMAILLSVPLQIFPATRILENGLFVRSGKQNNFVKWQKNFLRFFVVFFCALISWLGANDLDKFVAFIGCFACVPLCYVYPAMLHYKAAAFTRKQKIADIAMMVFGIIACVFTTAQTLKLMFTPEPEGAPIYKC</sequence>
<keyword evidence="3 7" id="KW-0812">Transmembrane</keyword>
<feature type="transmembrane region" description="Helical" evidence="7">
    <location>
        <begin position="475"/>
        <end position="499"/>
    </location>
</feature>
<feature type="region of interest" description="Disordered" evidence="6">
    <location>
        <begin position="1"/>
        <end position="114"/>
    </location>
</feature>
<evidence type="ECO:0000313" key="10">
    <source>
        <dbReference type="Proteomes" id="UP000007431"/>
    </source>
</evidence>
<dbReference type="HOGENOM" id="CLU_009646_3_0_1"/>
<feature type="compositionally biased region" description="Low complexity" evidence="6">
    <location>
        <begin position="68"/>
        <end position="81"/>
    </location>
</feature>
<feature type="domain" description="Amino acid transporter transmembrane" evidence="8">
    <location>
        <begin position="304"/>
        <end position="677"/>
    </location>
</feature>
<dbReference type="EMBL" id="GL377313">
    <property type="protein sequence ID" value="EFI92361.1"/>
    <property type="molecule type" value="Genomic_DNA"/>
</dbReference>
<dbReference type="VEuPathDB" id="FungiDB:SCHCODRAFT_02642746"/>
<feature type="compositionally biased region" description="Low complexity" evidence="6">
    <location>
        <begin position="93"/>
        <end position="103"/>
    </location>
</feature>
<dbReference type="PANTHER" id="PTHR22950">
    <property type="entry name" value="AMINO ACID TRANSPORTER"/>
    <property type="match status" value="1"/>
</dbReference>
<gene>
    <name evidence="9" type="ORF">SCHCODRAFT_258643</name>
</gene>
<dbReference type="InParanoid" id="D8QI79"/>
<feature type="transmembrane region" description="Helical" evidence="7">
    <location>
        <begin position="511"/>
        <end position="534"/>
    </location>
</feature>
<dbReference type="GO" id="GO:0061459">
    <property type="term" value="F:L-arginine transmembrane transporter activity"/>
    <property type="evidence" value="ECO:0007669"/>
    <property type="project" value="EnsemblFungi"/>
</dbReference>
<keyword evidence="5 7" id="KW-0472">Membrane</keyword>
<dbReference type="InterPro" id="IPR013057">
    <property type="entry name" value="AA_transpt_TM"/>
</dbReference>
<feature type="transmembrane region" description="Helical" evidence="7">
    <location>
        <begin position="558"/>
        <end position="579"/>
    </location>
</feature>
<keyword evidence="4 7" id="KW-1133">Transmembrane helix</keyword>
<evidence type="ECO:0000313" key="9">
    <source>
        <dbReference type="EMBL" id="EFI92361.1"/>
    </source>
</evidence>
<dbReference type="GO" id="GO:0000329">
    <property type="term" value="C:fungal-type vacuole membrane"/>
    <property type="evidence" value="ECO:0007669"/>
    <property type="project" value="EnsemblFungi"/>
</dbReference>
<dbReference type="GO" id="GO:0005302">
    <property type="term" value="F:L-tyrosine transmembrane transporter activity"/>
    <property type="evidence" value="ECO:0007669"/>
    <property type="project" value="EnsemblFungi"/>
</dbReference>
<reference evidence="9 10" key="1">
    <citation type="journal article" date="2010" name="Nat. Biotechnol.">
        <title>Genome sequence of the model mushroom Schizophyllum commune.</title>
        <authorList>
            <person name="Ohm R.A."/>
            <person name="de Jong J.F."/>
            <person name="Lugones L.G."/>
            <person name="Aerts A."/>
            <person name="Kothe E."/>
            <person name="Stajich J.E."/>
            <person name="de Vries R.P."/>
            <person name="Record E."/>
            <person name="Levasseur A."/>
            <person name="Baker S.E."/>
            <person name="Bartholomew K.A."/>
            <person name="Coutinho P.M."/>
            <person name="Erdmann S."/>
            <person name="Fowler T.J."/>
            <person name="Gathman A.C."/>
            <person name="Lombard V."/>
            <person name="Henrissat B."/>
            <person name="Knabe N."/>
            <person name="Kuees U."/>
            <person name="Lilly W.W."/>
            <person name="Lindquist E."/>
            <person name="Lucas S."/>
            <person name="Magnuson J.K."/>
            <person name="Piumi F."/>
            <person name="Raudaskoski M."/>
            <person name="Salamov A."/>
            <person name="Schmutz J."/>
            <person name="Schwarze F.W.M.R."/>
            <person name="vanKuyk P.A."/>
            <person name="Horton J.S."/>
            <person name="Grigoriev I.V."/>
            <person name="Woesten H.A.B."/>
        </authorList>
    </citation>
    <scope>NUCLEOTIDE SEQUENCE [LARGE SCALE GENOMIC DNA]</scope>
    <source>
        <strain evidence="10">H4-8 / FGSC 9210</strain>
    </source>
</reference>
<evidence type="ECO:0000259" key="8">
    <source>
        <dbReference type="Pfam" id="PF01490"/>
    </source>
</evidence>
<dbReference type="AlphaFoldDB" id="D8QI79"/>
<comment type="subcellular location">
    <subcellularLocation>
        <location evidence="1">Membrane</location>
        <topology evidence="1">Multi-pass membrane protein</topology>
    </subcellularLocation>
</comment>
<dbReference type="Proteomes" id="UP000007431">
    <property type="component" value="Unassembled WGS sequence"/>
</dbReference>
<dbReference type="GO" id="GO:0015186">
    <property type="term" value="F:L-glutamine transmembrane transporter activity"/>
    <property type="evidence" value="ECO:0007669"/>
    <property type="project" value="EnsemblFungi"/>
</dbReference>
<name>D8QI79_SCHCM</name>
<feature type="transmembrane region" description="Helical" evidence="7">
    <location>
        <begin position="411"/>
        <end position="429"/>
    </location>
</feature>
<evidence type="ECO:0000256" key="3">
    <source>
        <dbReference type="ARBA" id="ARBA00022692"/>
    </source>
</evidence>
<feature type="transmembrane region" description="Helical" evidence="7">
    <location>
        <begin position="328"/>
        <end position="348"/>
    </location>
</feature>
<feature type="compositionally biased region" description="Polar residues" evidence="6">
    <location>
        <begin position="152"/>
        <end position="162"/>
    </location>
</feature>
<proteinExistence type="inferred from homology"/>
<dbReference type="GO" id="GO:0089708">
    <property type="term" value="P:L-histidine transmembrane export from vacuole"/>
    <property type="evidence" value="ECO:0007669"/>
    <property type="project" value="EnsemblFungi"/>
</dbReference>
<dbReference type="GO" id="GO:1990818">
    <property type="term" value="P:L-arginine transmembrane export from vacuole"/>
    <property type="evidence" value="ECO:0007669"/>
    <property type="project" value="EnsemblFungi"/>
</dbReference>
<organism evidence="10">
    <name type="scientific">Schizophyllum commune (strain H4-8 / FGSC 9210)</name>
    <name type="common">Split gill fungus</name>
    <dbReference type="NCBI Taxonomy" id="578458"/>
    <lineage>
        <taxon>Eukaryota</taxon>
        <taxon>Fungi</taxon>
        <taxon>Dikarya</taxon>
        <taxon>Basidiomycota</taxon>
        <taxon>Agaricomycotina</taxon>
        <taxon>Agaricomycetes</taxon>
        <taxon>Agaricomycetidae</taxon>
        <taxon>Agaricales</taxon>
        <taxon>Schizophyllaceae</taxon>
        <taxon>Schizophyllum</taxon>
    </lineage>
</organism>
<evidence type="ECO:0000256" key="2">
    <source>
        <dbReference type="ARBA" id="ARBA00008066"/>
    </source>
</evidence>
<feature type="transmembrane region" description="Helical" evidence="7">
    <location>
        <begin position="441"/>
        <end position="463"/>
    </location>
</feature>
<keyword evidence="10" id="KW-1185">Reference proteome</keyword>
<dbReference type="GO" id="GO:0089707">
    <property type="term" value="P:L-lysine transmembrane export from vacuole"/>
    <property type="evidence" value="ECO:0007669"/>
    <property type="project" value="EnsemblFungi"/>
</dbReference>
<evidence type="ECO:0000256" key="5">
    <source>
        <dbReference type="ARBA" id="ARBA00023136"/>
    </source>
</evidence>
<dbReference type="GO" id="GO:0015189">
    <property type="term" value="F:L-lysine transmembrane transporter activity"/>
    <property type="evidence" value="ECO:0007669"/>
    <property type="project" value="EnsemblFungi"/>
</dbReference>
<feature type="transmembrane region" description="Helical" evidence="7">
    <location>
        <begin position="623"/>
        <end position="644"/>
    </location>
</feature>
<dbReference type="GO" id="GO:0015188">
    <property type="term" value="F:L-isoleucine transmembrane transporter activity"/>
    <property type="evidence" value="ECO:0007669"/>
    <property type="project" value="EnsemblFungi"/>
</dbReference>
<dbReference type="STRING" id="578458.D8QI79"/>
<dbReference type="OMA" id="PPGWITH"/>
<dbReference type="PANTHER" id="PTHR22950:SF666">
    <property type="entry name" value="VACUOLAR AMINO ACID TRANSPORTER 4"/>
    <property type="match status" value="1"/>
</dbReference>
<evidence type="ECO:0000256" key="7">
    <source>
        <dbReference type="SAM" id="Phobius"/>
    </source>
</evidence>
<evidence type="ECO:0000256" key="4">
    <source>
        <dbReference type="ARBA" id="ARBA00022989"/>
    </source>
</evidence>
<feature type="transmembrane region" description="Helical" evidence="7">
    <location>
        <begin position="656"/>
        <end position="677"/>
    </location>
</feature>
<protein>
    <recommendedName>
        <fullName evidence="8">Amino acid transporter transmembrane domain-containing protein</fullName>
    </recommendedName>
</protein>
<feature type="region of interest" description="Disordered" evidence="6">
    <location>
        <begin position="128"/>
        <end position="171"/>
    </location>
</feature>